<evidence type="ECO:0000256" key="1">
    <source>
        <dbReference type="SAM" id="Phobius"/>
    </source>
</evidence>
<protein>
    <submittedName>
        <fullName evidence="2">Uncharacterized protein</fullName>
    </submittedName>
</protein>
<comment type="caution">
    <text evidence="2">The sequence shown here is derived from an EMBL/GenBank/DDBJ whole genome shotgun (WGS) entry which is preliminary data.</text>
</comment>
<feature type="transmembrane region" description="Helical" evidence="1">
    <location>
        <begin position="12"/>
        <end position="37"/>
    </location>
</feature>
<feature type="transmembrane region" description="Helical" evidence="1">
    <location>
        <begin position="49"/>
        <end position="73"/>
    </location>
</feature>
<keyword evidence="1" id="KW-0812">Transmembrane</keyword>
<reference evidence="2 3" key="1">
    <citation type="submission" date="2017-07" db="EMBL/GenBank/DDBJ databases">
        <title>The genome sequence of Paludifilum halophilum highlights mechanisms for microbial adaptation to high salt environemnts.</title>
        <authorList>
            <person name="Belbahri L."/>
        </authorList>
    </citation>
    <scope>NUCLEOTIDE SEQUENCE [LARGE SCALE GENOMIC DNA]</scope>
    <source>
        <strain evidence="2 3">DSM 102817</strain>
    </source>
</reference>
<keyword evidence="3" id="KW-1185">Reference proteome</keyword>
<organism evidence="2 3">
    <name type="scientific">Paludifilum halophilum</name>
    <dbReference type="NCBI Taxonomy" id="1642702"/>
    <lineage>
        <taxon>Bacteria</taxon>
        <taxon>Bacillati</taxon>
        <taxon>Bacillota</taxon>
        <taxon>Bacilli</taxon>
        <taxon>Bacillales</taxon>
        <taxon>Thermoactinomycetaceae</taxon>
        <taxon>Paludifilum</taxon>
    </lineage>
</organism>
<dbReference type="EMBL" id="NOWF01000013">
    <property type="protein sequence ID" value="OYD06347.1"/>
    <property type="molecule type" value="Genomic_DNA"/>
</dbReference>
<accession>A0A235B363</accession>
<evidence type="ECO:0000313" key="3">
    <source>
        <dbReference type="Proteomes" id="UP000215459"/>
    </source>
</evidence>
<name>A0A235B363_9BACL</name>
<keyword evidence="1" id="KW-0472">Membrane</keyword>
<sequence length="74" mass="8809">MSGNFRDRHTETQLLLGMFSFLWLVDLVLNVWFYIILSKALGEIHQFSSWMGFLSLLMILFAFLFLAVFFMVFF</sequence>
<dbReference type="AlphaFoldDB" id="A0A235B363"/>
<evidence type="ECO:0000313" key="2">
    <source>
        <dbReference type="EMBL" id="OYD06347.1"/>
    </source>
</evidence>
<proteinExistence type="predicted"/>
<gene>
    <name evidence="2" type="ORF">CHM34_16670</name>
</gene>
<dbReference type="Proteomes" id="UP000215459">
    <property type="component" value="Unassembled WGS sequence"/>
</dbReference>
<keyword evidence="1" id="KW-1133">Transmembrane helix</keyword>